<dbReference type="InterPro" id="IPR032854">
    <property type="entry name" value="ALKBH3"/>
</dbReference>
<dbReference type="PROSITE" id="PS51471">
    <property type="entry name" value="FE2OG_OXY"/>
    <property type="match status" value="1"/>
</dbReference>
<dbReference type="Proteomes" id="UP001597472">
    <property type="component" value="Unassembled WGS sequence"/>
</dbReference>
<dbReference type="EMBL" id="JBHULS010000006">
    <property type="protein sequence ID" value="MFD2552502.1"/>
    <property type="molecule type" value="Genomic_DNA"/>
</dbReference>
<dbReference type="Gene3D" id="2.60.120.590">
    <property type="entry name" value="Alpha-ketoglutarate-dependent dioxygenase AlkB-like"/>
    <property type="match status" value="1"/>
</dbReference>
<dbReference type="PANTHER" id="PTHR31212">
    <property type="entry name" value="ALPHA-KETOGLUTARATE-DEPENDENT DIOXYGENASE ALKB HOMOLOG 3"/>
    <property type="match status" value="1"/>
</dbReference>
<reference evidence="3" key="1">
    <citation type="journal article" date="2019" name="Int. J. Syst. Evol. Microbiol.">
        <title>The Global Catalogue of Microorganisms (GCM) 10K type strain sequencing project: providing services to taxonomists for standard genome sequencing and annotation.</title>
        <authorList>
            <consortium name="The Broad Institute Genomics Platform"/>
            <consortium name="The Broad Institute Genome Sequencing Center for Infectious Disease"/>
            <person name="Wu L."/>
            <person name="Ma J."/>
        </authorList>
    </citation>
    <scope>NUCLEOTIDE SEQUENCE [LARGE SCALE GENOMIC DNA]</scope>
    <source>
        <strain evidence="3">KCTC 42587</strain>
    </source>
</reference>
<accession>A0ABW5KU44</accession>
<keyword evidence="2" id="KW-0560">Oxidoreductase</keyword>
<feature type="domain" description="Fe2OG dioxygenase" evidence="1">
    <location>
        <begin position="101"/>
        <end position="199"/>
    </location>
</feature>
<protein>
    <submittedName>
        <fullName evidence="2">Alpha-ketoglutarate-dependent dioxygenase AlkB family protein</fullName>
    </submittedName>
</protein>
<gene>
    <name evidence="2" type="ORF">ACFSQP_11835</name>
</gene>
<dbReference type="PANTHER" id="PTHR31212:SF4">
    <property type="entry name" value="ALPHA-KETOGLUTARATE-DEPENDENT DIOXYGENASE ALKB HOMOLOG 3"/>
    <property type="match status" value="1"/>
</dbReference>
<dbReference type="InterPro" id="IPR005123">
    <property type="entry name" value="Oxoglu/Fe-dep_dioxygenase_dom"/>
</dbReference>
<keyword evidence="2" id="KW-0223">Dioxygenase</keyword>
<keyword evidence="3" id="KW-1185">Reference proteome</keyword>
<organism evidence="2 3">
    <name type="scientific">Bizionia sediminis</name>
    <dbReference type="NCBI Taxonomy" id="1737064"/>
    <lineage>
        <taxon>Bacteria</taxon>
        <taxon>Pseudomonadati</taxon>
        <taxon>Bacteroidota</taxon>
        <taxon>Flavobacteriia</taxon>
        <taxon>Flavobacteriales</taxon>
        <taxon>Flavobacteriaceae</taxon>
        <taxon>Bizionia</taxon>
    </lineage>
</organism>
<evidence type="ECO:0000313" key="3">
    <source>
        <dbReference type="Proteomes" id="UP001597472"/>
    </source>
</evidence>
<comment type="caution">
    <text evidence="2">The sequence shown here is derived from an EMBL/GenBank/DDBJ whole genome shotgun (WGS) entry which is preliminary data.</text>
</comment>
<proteinExistence type="predicted"/>
<dbReference type="InterPro" id="IPR027450">
    <property type="entry name" value="AlkB-like"/>
</dbReference>
<dbReference type="SUPFAM" id="SSF51197">
    <property type="entry name" value="Clavaminate synthase-like"/>
    <property type="match status" value="1"/>
</dbReference>
<evidence type="ECO:0000313" key="2">
    <source>
        <dbReference type="EMBL" id="MFD2552502.1"/>
    </source>
</evidence>
<dbReference type="Pfam" id="PF13532">
    <property type="entry name" value="2OG-FeII_Oxy_2"/>
    <property type="match status" value="1"/>
</dbReference>
<dbReference type="RefSeq" id="WP_376894770.1">
    <property type="nucleotide sequence ID" value="NZ_JBHULS010000006.1"/>
</dbReference>
<name>A0ABW5KU44_9FLAO</name>
<evidence type="ECO:0000259" key="1">
    <source>
        <dbReference type="PROSITE" id="PS51471"/>
    </source>
</evidence>
<dbReference type="InterPro" id="IPR037151">
    <property type="entry name" value="AlkB-like_sf"/>
</dbReference>
<dbReference type="GO" id="GO:0051213">
    <property type="term" value="F:dioxygenase activity"/>
    <property type="evidence" value="ECO:0007669"/>
    <property type="project" value="UniProtKB-KW"/>
</dbReference>
<sequence>MNLFQSQKVVLNLPQADLVYIPNFYNPDTAQQLFHELQNNIAWQHDTITVFGKTYPQPRLTALYATNNKSYSYSNITMHPKPFTPTLKAIKTAVENEAQTNFTTVLLNLYRSGSDSNGWHADNEKELGINPVIASVSLGAPRVFHFKHKDIKTEKHKLVLESGSLLVMSGEMQHYWLHQIPKTKKNIGARINLTFRHIL</sequence>